<dbReference type="NCBIfam" id="TIGR03197">
    <property type="entry name" value="MnmC_Cterm"/>
    <property type="match status" value="1"/>
</dbReference>
<keyword evidence="8 10" id="KW-0560">Oxidoreductase</keyword>
<dbReference type="InterPro" id="IPR008471">
    <property type="entry name" value="MnmC-like_methylTransf"/>
</dbReference>
<gene>
    <name evidence="10" type="primary">mnmC</name>
    <name evidence="13" type="ORF">HNQ55_002702</name>
</gene>
<evidence type="ECO:0000256" key="6">
    <source>
        <dbReference type="ARBA" id="ARBA00022694"/>
    </source>
</evidence>
<evidence type="ECO:0000313" key="14">
    <source>
        <dbReference type="Proteomes" id="UP000537141"/>
    </source>
</evidence>
<feature type="region of interest" description="FAD-dependent cmnm(5)s(2)U34 oxidoreductase" evidence="10">
    <location>
        <begin position="261"/>
        <end position="662"/>
    </location>
</feature>
<feature type="region of interest" description="tRNA (mnm(5)s(2)U34)-methyltransferase" evidence="10">
    <location>
        <begin position="1"/>
        <end position="237"/>
    </location>
</feature>
<reference evidence="13 14" key="1">
    <citation type="submission" date="2020-08" db="EMBL/GenBank/DDBJ databases">
        <title>Genomic Encyclopedia of Type Strains, Phase IV (KMG-IV): sequencing the most valuable type-strain genomes for metagenomic binning, comparative biology and taxonomic classification.</title>
        <authorList>
            <person name="Goeker M."/>
        </authorList>
    </citation>
    <scope>NUCLEOTIDE SEQUENCE [LARGE SCALE GENOMIC DNA]</scope>
    <source>
        <strain evidence="13 14">DSM 26287</strain>
    </source>
</reference>
<dbReference type="GO" id="GO:0002098">
    <property type="term" value="P:tRNA wobble uridine modification"/>
    <property type="evidence" value="ECO:0007669"/>
    <property type="project" value="TreeGrafter"/>
</dbReference>
<keyword evidence="14" id="KW-1185">Reference proteome</keyword>
<dbReference type="Gene3D" id="3.30.9.10">
    <property type="entry name" value="D-Amino Acid Oxidase, subunit A, domain 2"/>
    <property type="match status" value="1"/>
</dbReference>
<dbReference type="EC" id="1.5.-.-" evidence="10"/>
<dbReference type="AlphaFoldDB" id="A0A7X0NIP9"/>
<dbReference type="Gene3D" id="3.50.50.60">
    <property type="entry name" value="FAD/NAD(P)-binding domain"/>
    <property type="match status" value="1"/>
</dbReference>
<evidence type="ECO:0000256" key="4">
    <source>
        <dbReference type="ARBA" id="ARBA00022679"/>
    </source>
</evidence>
<keyword evidence="6 10" id="KW-0819">tRNA processing</keyword>
<evidence type="ECO:0000259" key="11">
    <source>
        <dbReference type="Pfam" id="PF01266"/>
    </source>
</evidence>
<comment type="cofactor">
    <cofactor evidence="10">
        <name>FAD</name>
        <dbReference type="ChEBI" id="CHEBI:57692"/>
    </cofactor>
</comment>
<evidence type="ECO:0000256" key="3">
    <source>
        <dbReference type="ARBA" id="ARBA00022630"/>
    </source>
</evidence>
<organism evidence="13 14">
    <name type="scientific">Thalassotalea piscium</name>
    <dbReference type="NCBI Taxonomy" id="1230533"/>
    <lineage>
        <taxon>Bacteria</taxon>
        <taxon>Pseudomonadati</taxon>
        <taxon>Pseudomonadota</taxon>
        <taxon>Gammaproteobacteria</taxon>
        <taxon>Alteromonadales</taxon>
        <taxon>Colwelliaceae</taxon>
        <taxon>Thalassotalea</taxon>
    </lineage>
</organism>
<comment type="similarity">
    <text evidence="10">In the N-terminal section; belongs to the methyltransferase superfamily. tRNA (mnm(5)s(2)U34)-methyltransferase family.</text>
</comment>
<sequence length="662" mass="73536">MNNNPNISFNANGSVYSDNFDDIYFDTESGYLQSEQVFIKGNNIKEKLLNTKGTLTIGETGFGTGLNFILTLKLYLSMLDLLSEAKLHYISTEKFPLTGEQIKQSLAIFPSLSDKVDLLIEQYPQSFSQNHQVELLDGRITLTLIFKDTTEALKRLKTGKQGYVDAWFLDGFSPARNPDMWQAPLFEQIARLSKPQASISTFTVAGHVRRKLIDVGFRLLKKTYLGQKKEVLTGVYQQGNNLGKSYQIRPKISKPEFVTIIGGGIASACAAYMLAQQGVKVTLLCKDDTIAQGASSNKIGALFPLLHQQKDDISLFYQSAFEYAVIFYQQLIDQGYHFSHDWCGLLEVSYKESLVKRQQQFSQHKAWPTSLIHSVDQDKASSIANLPLAYGGLFMPRAGWIAPAELVQQIFKAASSTNNLRIKNNIEVTSLTQLENKKWQINTNQGAISARIVVLTGGAEAIPLNVNSTLPLTSVRGQISAMHANEHTSKLSTVICHKGYLTPKNKGVHCIGATFDKDTFSTEAVIADDEYNLNMLNKCLPDLVNWQLSDVASSKARLRCMTPDHIPVVGAMPDISAHKVSYAHLAKDKNWRFNTPAPSIDNLYTLTGLGARGLCTAPLLAEILTADLCGYPYPVDTQMLFNLAPNRFIIRDIIKRQVSVDN</sequence>
<dbReference type="EMBL" id="JACHHU010000025">
    <property type="protein sequence ID" value="MBB6544174.1"/>
    <property type="molecule type" value="Genomic_DNA"/>
</dbReference>
<keyword evidence="4 10" id="KW-0808">Transferase</keyword>
<dbReference type="InterPro" id="IPR029063">
    <property type="entry name" value="SAM-dependent_MTases_sf"/>
</dbReference>
<name>A0A7X0NIP9_9GAMM</name>
<dbReference type="HAMAP" id="MF_01102">
    <property type="entry name" value="MnmC"/>
    <property type="match status" value="1"/>
</dbReference>
<dbReference type="PANTHER" id="PTHR13847">
    <property type="entry name" value="SARCOSINE DEHYDROGENASE-RELATED"/>
    <property type="match status" value="1"/>
</dbReference>
<feature type="domain" description="MnmC-like methyltransferase" evidence="12">
    <location>
        <begin position="113"/>
        <end position="236"/>
    </location>
</feature>
<keyword evidence="9 10" id="KW-0511">Multifunctional enzyme</keyword>
<protein>
    <recommendedName>
        <fullName evidence="10">tRNA 5-methylaminomethyl-2-thiouridine biosynthesis bifunctional protein MnmC</fullName>
        <shortName evidence="10">tRNA mnm(5)s(2)U biosynthesis bifunctional protein</shortName>
    </recommendedName>
    <domain>
        <recommendedName>
            <fullName evidence="10">tRNA (mnm(5)s(2)U34)-methyltransferase</fullName>
            <ecNumber evidence="10">2.1.1.61</ecNumber>
        </recommendedName>
    </domain>
    <domain>
        <recommendedName>
            <fullName evidence="10">FAD-dependent cmnm(5)s(2)U34 oxidoreductase</fullName>
            <ecNumber evidence="10">1.5.-.-</ecNumber>
        </recommendedName>
    </domain>
</protein>
<keyword evidence="1 10" id="KW-0963">Cytoplasm</keyword>
<accession>A0A7X0NIP9</accession>
<evidence type="ECO:0000256" key="2">
    <source>
        <dbReference type="ARBA" id="ARBA00022603"/>
    </source>
</evidence>
<dbReference type="Gene3D" id="3.40.50.150">
    <property type="entry name" value="Vaccinia Virus protein VP39"/>
    <property type="match status" value="1"/>
</dbReference>
<evidence type="ECO:0000259" key="12">
    <source>
        <dbReference type="Pfam" id="PF05430"/>
    </source>
</evidence>
<dbReference type="NCBIfam" id="NF033855">
    <property type="entry name" value="tRNA_MNMC2"/>
    <property type="match status" value="1"/>
</dbReference>
<dbReference type="Pfam" id="PF05430">
    <property type="entry name" value="Methyltransf_30"/>
    <property type="match status" value="1"/>
</dbReference>
<comment type="subcellular location">
    <subcellularLocation>
        <location evidence="10">Cytoplasm</location>
    </subcellularLocation>
</comment>
<keyword evidence="2 10" id="KW-0489">Methyltransferase</keyword>
<dbReference type="PANTHER" id="PTHR13847:SF283">
    <property type="entry name" value="TRNA 5-METHYLAMINOMETHYL-2-THIOURIDINE BIOSYNTHESIS BIFUNCTIONAL PROTEIN MNMC"/>
    <property type="match status" value="1"/>
</dbReference>
<evidence type="ECO:0000313" key="13">
    <source>
        <dbReference type="EMBL" id="MBB6544174.1"/>
    </source>
</evidence>
<dbReference type="GO" id="GO:0032259">
    <property type="term" value="P:methylation"/>
    <property type="evidence" value="ECO:0007669"/>
    <property type="project" value="UniProtKB-KW"/>
</dbReference>
<dbReference type="GO" id="GO:0004808">
    <property type="term" value="F:tRNA (5-methylaminomethyl-2-thiouridylate)(34)-methyltransferase activity"/>
    <property type="evidence" value="ECO:0007669"/>
    <property type="project" value="UniProtKB-EC"/>
</dbReference>
<dbReference type="InterPro" id="IPR036188">
    <property type="entry name" value="FAD/NAD-bd_sf"/>
</dbReference>
<proteinExistence type="inferred from homology"/>
<keyword evidence="5 10" id="KW-0949">S-adenosyl-L-methionine</keyword>
<dbReference type="InterPro" id="IPR006076">
    <property type="entry name" value="FAD-dep_OxRdtase"/>
</dbReference>
<dbReference type="GO" id="GO:0050660">
    <property type="term" value="F:flavin adenine dinucleotide binding"/>
    <property type="evidence" value="ECO:0007669"/>
    <property type="project" value="UniProtKB-UniRule"/>
</dbReference>
<dbReference type="NCBIfam" id="NF002481">
    <property type="entry name" value="PRK01747.1-2"/>
    <property type="match status" value="1"/>
</dbReference>
<evidence type="ECO:0000256" key="7">
    <source>
        <dbReference type="ARBA" id="ARBA00022827"/>
    </source>
</evidence>
<comment type="similarity">
    <text evidence="10">In the C-terminal section; belongs to the DAO family.</text>
</comment>
<evidence type="ECO:0000256" key="1">
    <source>
        <dbReference type="ARBA" id="ARBA00022490"/>
    </source>
</evidence>
<evidence type="ECO:0000256" key="9">
    <source>
        <dbReference type="ARBA" id="ARBA00023268"/>
    </source>
</evidence>
<comment type="function">
    <text evidence="10">Catalyzes the last two steps in the biosynthesis of 5-methylaminomethyl-2-thiouridine (mnm(5)s(2)U) at the wobble position (U34) in tRNA. Catalyzes the FAD-dependent demodification of cmnm(5)s(2)U34 to nm(5)s(2)U34, followed by the transfer of a methyl group from S-adenosyl-L-methionine to nm(5)s(2)U34, to form mnm(5)s(2)U34.</text>
</comment>
<evidence type="ECO:0000256" key="8">
    <source>
        <dbReference type="ARBA" id="ARBA00023002"/>
    </source>
</evidence>
<dbReference type="RefSeq" id="WP_286290259.1">
    <property type="nucleotide sequence ID" value="NZ_AP027362.1"/>
</dbReference>
<feature type="domain" description="FAD dependent oxidoreductase" evidence="11">
    <location>
        <begin position="258"/>
        <end position="625"/>
    </location>
</feature>
<evidence type="ECO:0000256" key="5">
    <source>
        <dbReference type="ARBA" id="ARBA00022691"/>
    </source>
</evidence>
<comment type="caution">
    <text evidence="13">The sequence shown here is derived from an EMBL/GenBank/DDBJ whole genome shotgun (WGS) entry which is preliminary data.</text>
</comment>
<dbReference type="InterPro" id="IPR047785">
    <property type="entry name" value="tRNA_MNMC2"/>
</dbReference>
<keyword evidence="3 10" id="KW-0285">Flavoprotein</keyword>
<dbReference type="InterPro" id="IPR017610">
    <property type="entry name" value="tRNA_S-uridine_synth_MnmC_C"/>
</dbReference>
<dbReference type="SUPFAM" id="SSF51905">
    <property type="entry name" value="FAD/NAD(P)-binding domain"/>
    <property type="match status" value="1"/>
</dbReference>
<comment type="catalytic activity">
    <reaction evidence="10">
        <text>5-aminomethyl-2-thiouridine(34) in tRNA + S-adenosyl-L-methionine = 5-methylaminomethyl-2-thiouridine(34) in tRNA + S-adenosyl-L-homocysteine + H(+)</text>
        <dbReference type="Rhea" id="RHEA:19569"/>
        <dbReference type="Rhea" id="RHEA-COMP:10195"/>
        <dbReference type="Rhea" id="RHEA-COMP:10197"/>
        <dbReference type="ChEBI" id="CHEBI:15378"/>
        <dbReference type="ChEBI" id="CHEBI:57856"/>
        <dbReference type="ChEBI" id="CHEBI:59789"/>
        <dbReference type="ChEBI" id="CHEBI:74454"/>
        <dbReference type="ChEBI" id="CHEBI:74455"/>
        <dbReference type="EC" id="2.1.1.61"/>
    </reaction>
</comment>
<keyword evidence="7 10" id="KW-0274">FAD</keyword>
<dbReference type="InterPro" id="IPR023032">
    <property type="entry name" value="tRNA_MAMT_biosynth_bifunc_MnmC"/>
</dbReference>
<dbReference type="EC" id="2.1.1.61" evidence="10"/>
<dbReference type="Proteomes" id="UP000537141">
    <property type="component" value="Unassembled WGS sequence"/>
</dbReference>
<evidence type="ECO:0000256" key="10">
    <source>
        <dbReference type="HAMAP-Rule" id="MF_01102"/>
    </source>
</evidence>
<dbReference type="GO" id="GO:0005737">
    <property type="term" value="C:cytoplasm"/>
    <property type="evidence" value="ECO:0007669"/>
    <property type="project" value="UniProtKB-SubCell"/>
</dbReference>
<dbReference type="GO" id="GO:0016645">
    <property type="term" value="F:oxidoreductase activity, acting on the CH-NH group of donors"/>
    <property type="evidence" value="ECO:0007669"/>
    <property type="project" value="InterPro"/>
</dbReference>
<dbReference type="Pfam" id="PF01266">
    <property type="entry name" value="DAO"/>
    <property type="match status" value="1"/>
</dbReference>